<organism evidence="2 3">
    <name type="scientific">Brassica carinata</name>
    <name type="common">Ethiopian mustard</name>
    <name type="synonym">Abyssinian cabbage</name>
    <dbReference type="NCBI Taxonomy" id="52824"/>
    <lineage>
        <taxon>Eukaryota</taxon>
        <taxon>Viridiplantae</taxon>
        <taxon>Streptophyta</taxon>
        <taxon>Embryophyta</taxon>
        <taxon>Tracheophyta</taxon>
        <taxon>Spermatophyta</taxon>
        <taxon>Magnoliopsida</taxon>
        <taxon>eudicotyledons</taxon>
        <taxon>Gunneridae</taxon>
        <taxon>Pentapetalae</taxon>
        <taxon>rosids</taxon>
        <taxon>malvids</taxon>
        <taxon>Brassicales</taxon>
        <taxon>Brassicaceae</taxon>
        <taxon>Brassiceae</taxon>
        <taxon>Brassica</taxon>
    </lineage>
</organism>
<dbReference type="EMBL" id="JAAMPC010000010">
    <property type="protein sequence ID" value="KAG2287030.1"/>
    <property type="molecule type" value="Genomic_DNA"/>
</dbReference>
<keyword evidence="3" id="KW-1185">Reference proteome</keyword>
<dbReference type="Proteomes" id="UP000886595">
    <property type="component" value="Unassembled WGS sequence"/>
</dbReference>
<dbReference type="InterPro" id="IPR039331">
    <property type="entry name" value="PAPs-like"/>
</dbReference>
<sequence length="85" mass="9347">MVVAGINMDGGVPVIGMGETMRVMYDPWFANNKVDVFFSSQVHAYERPLKDQSAPVYITIADGGNIEGFALYNKGLMIIANNLFD</sequence>
<dbReference type="PANTHER" id="PTHR22953:SF86">
    <property type="entry name" value="PURPLE ACID PHOSPHATASE 10"/>
    <property type="match status" value="1"/>
</dbReference>
<evidence type="ECO:0000313" key="2">
    <source>
        <dbReference type="EMBL" id="KAG2287030.1"/>
    </source>
</evidence>
<evidence type="ECO:0000313" key="3">
    <source>
        <dbReference type="Proteomes" id="UP000886595"/>
    </source>
</evidence>
<dbReference type="InterPro" id="IPR029052">
    <property type="entry name" value="Metallo-depent_PP-like"/>
</dbReference>
<accession>A0A8X7REZ6</accession>
<gene>
    <name evidence="2" type="ORF">Bca52824_046634</name>
</gene>
<dbReference type="OrthoDB" id="1094866at2759"/>
<dbReference type="AlphaFoldDB" id="A0A8X7REZ6"/>
<name>A0A8X7REZ6_BRACI</name>
<keyword evidence="1" id="KW-0732">Signal</keyword>
<comment type="caution">
    <text evidence="2">The sequence shown here is derived from an EMBL/GenBank/DDBJ whole genome shotgun (WGS) entry which is preliminary data.</text>
</comment>
<reference evidence="2 3" key="1">
    <citation type="submission" date="2020-02" db="EMBL/GenBank/DDBJ databases">
        <authorList>
            <person name="Ma Q."/>
            <person name="Huang Y."/>
            <person name="Song X."/>
            <person name="Pei D."/>
        </authorList>
    </citation>
    <scope>NUCLEOTIDE SEQUENCE [LARGE SCALE GENOMIC DNA]</scope>
    <source>
        <strain evidence="2">Sxm20200214</strain>
        <tissue evidence="2">Leaf</tissue>
    </source>
</reference>
<proteinExistence type="predicted"/>
<dbReference type="Gene3D" id="3.60.21.10">
    <property type="match status" value="1"/>
</dbReference>
<evidence type="ECO:0000256" key="1">
    <source>
        <dbReference type="ARBA" id="ARBA00022729"/>
    </source>
</evidence>
<dbReference type="GO" id="GO:0003993">
    <property type="term" value="F:acid phosphatase activity"/>
    <property type="evidence" value="ECO:0007669"/>
    <property type="project" value="InterPro"/>
</dbReference>
<protein>
    <submittedName>
        <fullName evidence="2">Uncharacterized protein</fullName>
    </submittedName>
</protein>
<dbReference type="PANTHER" id="PTHR22953">
    <property type="entry name" value="ACID PHOSPHATASE RELATED"/>
    <property type="match status" value="1"/>
</dbReference>